<dbReference type="EMBL" id="LSRX01000198">
    <property type="protein sequence ID" value="OLQ04925.1"/>
    <property type="molecule type" value="Genomic_DNA"/>
</dbReference>
<reference evidence="2 3" key="1">
    <citation type="submission" date="2016-02" db="EMBL/GenBank/DDBJ databases">
        <title>Genome analysis of coral dinoflagellate symbionts highlights evolutionary adaptations to a symbiotic lifestyle.</title>
        <authorList>
            <person name="Aranda M."/>
            <person name="Li Y."/>
            <person name="Liew Y.J."/>
            <person name="Baumgarten S."/>
            <person name="Simakov O."/>
            <person name="Wilson M."/>
            <person name="Piel J."/>
            <person name="Ashoor H."/>
            <person name="Bougouffa S."/>
            <person name="Bajic V.B."/>
            <person name="Ryu T."/>
            <person name="Ravasi T."/>
            <person name="Bayer T."/>
            <person name="Micklem G."/>
            <person name="Kim H."/>
            <person name="Bhak J."/>
            <person name="Lajeunesse T.C."/>
            <person name="Voolstra C.R."/>
        </authorList>
    </citation>
    <scope>NUCLEOTIDE SEQUENCE [LARGE SCALE GENOMIC DNA]</scope>
    <source>
        <strain evidence="2 3">CCMP2467</strain>
    </source>
</reference>
<proteinExistence type="predicted"/>
<evidence type="ECO:0000313" key="2">
    <source>
        <dbReference type="EMBL" id="OLQ04925.1"/>
    </source>
</evidence>
<name>A0A1Q9EBW1_SYMMI</name>
<feature type="region of interest" description="Disordered" evidence="1">
    <location>
        <begin position="151"/>
        <end position="184"/>
    </location>
</feature>
<accession>A0A1Q9EBW1</accession>
<sequence>MMAPMLELLQGENVAAVRGALGRLGCWTDQGQNGGRVSLSSLKHTLGQLNLVTVLTSKDAHEPGSFRCNCSAFVRDAQCVHEGFCRILEKDPKIPLHTLKHFTAKRLPDIYPDTPASESGGSHAGGRPLNLRGSAWSTVSQLQAKAAKATAKKSASASLDTPKKGCKGSSSRAEQTVQNEERASRLQELEKRLTGRVVSECWGALRALESMDLSMAEIKQHSFGKLINALSKDSRSSSSPEIKRHSFGKLMNAFSKDSDCLSDAPSDAHLPIQTFPGQVQQGSDDMLEARQCNSDFDGERSDDALSGLRSQQPSQRQDEGSLSPFATPAQLSQASTHLDWPSQFGWDEGAMSGDGQALAGLTAVDAAAPAASREQLAYFTQARYSMRTDLDPWMRG</sequence>
<evidence type="ECO:0000256" key="1">
    <source>
        <dbReference type="SAM" id="MobiDB-lite"/>
    </source>
</evidence>
<comment type="caution">
    <text evidence="2">The sequence shown here is derived from an EMBL/GenBank/DDBJ whole genome shotgun (WGS) entry which is preliminary data.</text>
</comment>
<gene>
    <name evidence="2" type="ORF">AK812_SmicGene11932</name>
</gene>
<feature type="region of interest" description="Disordered" evidence="1">
    <location>
        <begin position="260"/>
        <end position="325"/>
    </location>
</feature>
<organism evidence="2 3">
    <name type="scientific">Symbiodinium microadriaticum</name>
    <name type="common">Dinoflagellate</name>
    <name type="synonym">Zooxanthella microadriatica</name>
    <dbReference type="NCBI Taxonomy" id="2951"/>
    <lineage>
        <taxon>Eukaryota</taxon>
        <taxon>Sar</taxon>
        <taxon>Alveolata</taxon>
        <taxon>Dinophyceae</taxon>
        <taxon>Suessiales</taxon>
        <taxon>Symbiodiniaceae</taxon>
        <taxon>Symbiodinium</taxon>
    </lineage>
</organism>
<feature type="region of interest" description="Disordered" evidence="1">
    <location>
        <begin position="111"/>
        <end position="130"/>
    </location>
</feature>
<evidence type="ECO:0000313" key="3">
    <source>
        <dbReference type="Proteomes" id="UP000186817"/>
    </source>
</evidence>
<feature type="compositionally biased region" description="Polar residues" evidence="1">
    <location>
        <begin position="168"/>
        <end position="178"/>
    </location>
</feature>
<dbReference type="Proteomes" id="UP000186817">
    <property type="component" value="Unassembled WGS sequence"/>
</dbReference>
<dbReference type="AlphaFoldDB" id="A0A1Q9EBW1"/>
<keyword evidence="3" id="KW-1185">Reference proteome</keyword>
<protein>
    <submittedName>
        <fullName evidence="2">Uncharacterized protein</fullName>
    </submittedName>
</protein>